<proteinExistence type="predicted"/>
<evidence type="ECO:0008006" key="3">
    <source>
        <dbReference type="Google" id="ProtNLM"/>
    </source>
</evidence>
<evidence type="ECO:0000313" key="2">
    <source>
        <dbReference type="Proteomes" id="UP000235145"/>
    </source>
</evidence>
<comment type="caution">
    <text evidence="1">The sequence shown here is derived from an EMBL/GenBank/DDBJ whole genome shotgun (WGS) entry which is preliminary data.</text>
</comment>
<evidence type="ECO:0000313" key="1">
    <source>
        <dbReference type="EMBL" id="KAJ0205693.1"/>
    </source>
</evidence>
<dbReference type="EMBL" id="NBSK02000005">
    <property type="protein sequence ID" value="KAJ0205693.1"/>
    <property type="molecule type" value="Genomic_DNA"/>
</dbReference>
<dbReference type="PANTHER" id="PTHR33116:SF79">
    <property type="entry name" value="REVERSE TRANSCRIPTASE DOMAIN, ZINC FINGER, CCHC-TYPE-RELATED"/>
    <property type="match status" value="1"/>
</dbReference>
<name>A0A9R1VGH5_LACSA</name>
<dbReference type="AlphaFoldDB" id="A0A9R1VGH5"/>
<reference evidence="1 2" key="1">
    <citation type="journal article" date="2017" name="Nat. Commun.">
        <title>Genome assembly with in vitro proximity ligation data and whole-genome triplication in lettuce.</title>
        <authorList>
            <person name="Reyes-Chin-Wo S."/>
            <person name="Wang Z."/>
            <person name="Yang X."/>
            <person name="Kozik A."/>
            <person name="Arikit S."/>
            <person name="Song C."/>
            <person name="Xia L."/>
            <person name="Froenicke L."/>
            <person name="Lavelle D.O."/>
            <person name="Truco M.J."/>
            <person name="Xia R."/>
            <person name="Zhu S."/>
            <person name="Xu C."/>
            <person name="Xu H."/>
            <person name="Xu X."/>
            <person name="Cox K."/>
            <person name="Korf I."/>
            <person name="Meyers B.C."/>
            <person name="Michelmore R.W."/>
        </authorList>
    </citation>
    <scope>NUCLEOTIDE SEQUENCE [LARGE SCALE GENOMIC DNA]</scope>
    <source>
        <strain evidence="2">cv. Salinas</strain>
        <tissue evidence="1">Seedlings</tissue>
    </source>
</reference>
<gene>
    <name evidence="1" type="ORF">LSAT_V11C500283270</name>
</gene>
<keyword evidence="2" id="KW-1185">Reference proteome</keyword>
<dbReference type="Proteomes" id="UP000235145">
    <property type="component" value="Unassembled WGS sequence"/>
</dbReference>
<sequence>MWGLVGCSAGSFLFVYVGVPVRNFMVHVKGWQIIIDPFKKRLAYWKARLLSIGGHLTLVKSVLGRLGIYYLSIFRPPIAVLQALENMRACFFWGGMEEGQKRIH</sequence>
<accession>A0A9R1VGH5</accession>
<protein>
    <recommendedName>
        <fullName evidence="3">Reverse transcriptase zinc-binding domain-containing protein</fullName>
    </recommendedName>
</protein>
<organism evidence="1 2">
    <name type="scientific">Lactuca sativa</name>
    <name type="common">Garden lettuce</name>
    <dbReference type="NCBI Taxonomy" id="4236"/>
    <lineage>
        <taxon>Eukaryota</taxon>
        <taxon>Viridiplantae</taxon>
        <taxon>Streptophyta</taxon>
        <taxon>Embryophyta</taxon>
        <taxon>Tracheophyta</taxon>
        <taxon>Spermatophyta</taxon>
        <taxon>Magnoliopsida</taxon>
        <taxon>eudicotyledons</taxon>
        <taxon>Gunneridae</taxon>
        <taxon>Pentapetalae</taxon>
        <taxon>asterids</taxon>
        <taxon>campanulids</taxon>
        <taxon>Asterales</taxon>
        <taxon>Asteraceae</taxon>
        <taxon>Cichorioideae</taxon>
        <taxon>Cichorieae</taxon>
        <taxon>Lactucinae</taxon>
        <taxon>Lactuca</taxon>
    </lineage>
</organism>
<dbReference type="PANTHER" id="PTHR33116">
    <property type="entry name" value="REVERSE TRANSCRIPTASE ZINC-BINDING DOMAIN-CONTAINING PROTEIN-RELATED-RELATED"/>
    <property type="match status" value="1"/>
</dbReference>